<dbReference type="GO" id="GO:0035725">
    <property type="term" value="P:sodium ion transmembrane transport"/>
    <property type="evidence" value="ECO:0000318"/>
    <property type="project" value="GO_Central"/>
</dbReference>
<feature type="region of interest" description="Disordered" evidence="14">
    <location>
        <begin position="18"/>
        <end position="49"/>
    </location>
</feature>
<protein>
    <submittedName>
        <fullName evidence="16">Ion channel</fullName>
    </submittedName>
</protein>
<feature type="region of interest" description="Disordered" evidence="14">
    <location>
        <begin position="564"/>
        <end position="616"/>
    </location>
</feature>
<evidence type="ECO:0000256" key="9">
    <source>
        <dbReference type="ARBA" id="ARBA00023136"/>
    </source>
</evidence>
<evidence type="ECO:0000256" key="15">
    <source>
        <dbReference type="SAM" id="Phobius"/>
    </source>
</evidence>
<keyword evidence="12 13" id="KW-0407">Ion channel</keyword>
<keyword evidence="11 13" id="KW-0739">Sodium transport</keyword>
<keyword evidence="3 13" id="KW-0813">Transport</keyword>
<reference evidence="16" key="2">
    <citation type="submission" date="2022-06" db="UniProtKB">
        <authorList>
            <consortium name="EnsemblMetazoa"/>
        </authorList>
    </citation>
    <scope>IDENTIFICATION</scope>
    <source>
        <strain evidence="16">PS312</strain>
    </source>
</reference>
<feature type="compositionally biased region" description="Basic and acidic residues" evidence="14">
    <location>
        <begin position="564"/>
        <end position="591"/>
    </location>
</feature>
<comment type="subcellular location">
    <subcellularLocation>
        <location evidence="1">Membrane</location>
        <topology evidence="1">Multi-pass membrane protein</topology>
    </subcellularLocation>
</comment>
<keyword evidence="5 13" id="KW-0812">Transmembrane</keyword>
<keyword evidence="4 13" id="KW-0894">Sodium channel</keyword>
<evidence type="ECO:0000256" key="8">
    <source>
        <dbReference type="ARBA" id="ARBA00023065"/>
    </source>
</evidence>
<gene>
    <name evidence="16" type="primary">WBGene00277773</name>
</gene>
<evidence type="ECO:0000256" key="1">
    <source>
        <dbReference type="ARBA" id="ARBA00004141"/>
    </source>
</evidence>
<dbReference type="GO" id="GO:0005886">
    <property type="term" value="C:plasma membrane"/>
    <property type="evidence" value="ECO:0000318"/>
    <property type="project" value="GO_Central"/>
</dbReference>
<dbReference type="GO" id="GO:0015280">
    <property type="term" value="F:ligand-gated sodium channel activity"/>
    <property type="evidence" value="ECO:0000318"/>
    <property type="project" value="GO_Central"/>
</dbReference>
<dbReference type="Gene3D" id="1.10.287.770">
    <property type="entry name" value="YojJ-like"/>
    <property type="match status" value="1"/>
</dbReference>
<evidence type="ECO:0000256" key="7">
    <source>
        <dbReference type="ARBA" id="ARBA00023053"/>
    </source>
</evidence>
<keyword evidence="8 13" id="KW-0406">Ion transport</keyword>
<sequence>FSETADRAKWAFFERGSSISSRKDPTDAGTTRFPKVPGVPSPPAKRDGTRRFRKVADKLNEWFASAFVTASRIRFVMLHTAPPSLPFPSVHLGQTSRAGRQLMAFRILEWPMPFGMPLEKPASSAKVHKHRLRLFWLLVVLLCFAAFLFQFVLLIKKYLAYGVNTETKLEFSERPFPAVTICHLNPWKANSLNDSDYMTQMAVKLTSLANKHLFAMIGQDGVENPAYMYDDLVISCTYNARPCNSTEWVSFQDPDFGLCQQYNMDEKKMSSRAGPLYGLRVVMRTDQENYLPWTEASGVVVAIHNRTDPPFPDVLGYYAPPGTASSMGVRYVKTSRKGPPYGTCTTKTQANLPNYKGKYETEACFRSCLQSEIIKKCGCYDPSYSYLGGSATPSCFVSATDTTTFAKSAANQACIDNLSNTAASGFNLINDCPDCKQPCEVQSYSVTVSTAQWPSNEYKPAECTTSNQTGQPWIIPGEPANEQKCLAWYKVNTLMVEVYYERMNYQILSESAAYTIVNLISDIGGQIGLFLGMSIISVIEMATLVFLLCWYCCSHKSRRIEAEEAERKQQGQKADEQRKAQDEAARKDSANRKFSRKNRIYNTGNEFDSNVPRVAE</sequence>
<dbReference type="Proteomes" id="UP000005239">
    <property type="component" value="Unassembled WGS sequence"/>
</dbReference>
<keyword evidence="17" id="KW-1185">Reference proteome</keyword>
<dbReference type="InterPro" id="IPR001873">
    <property type="entry name" value="ENaC"/>
</dbReference>
<dbReference type="AlphaFoldDB" id="A0A2A6CCE7"/>
<comment type="similarity">
    <text evidence="2 13">Belongs to the amiloride-sensitive sodium channel (TC 1.A.6) family.</text>
</comment>
<evidence type="ECO:0000256" key="6">
    <source>
        <dbReference type="ARBA" id="ARBA00022989"/>
    </source>
</evidence>
<keyword evidence="9 15" id="KW-0472">Membrane</keyword>
<dbReference type="EnsemblMetazoa" id="PPA39404.1">
    <property type="protein sequence ID" value="PPA39404.1"/>
    <property type="gene ID" value="WBGene00277773"/>
</dbReference>
<organism evidence="16 17">
    <name type="scientific">Pristionchus pacificus</name>
    <name type="common">Parasitic nematode worm</name>
    <dbReference type="NCBI Taxonomy" id="54126"/>
    <lineage>
        <taxon>Eukaryota</taxon>
        <taxon>Metazoa</taxon>
        <taxon>Ecdysozoa</taxon>
        <taxon>Nematoda</taxon>
        <taxon>Chromadorea</taxon>
        <taxon>Rhabditida</taxon>
        <taxon>Rhabditina</taxon>
        <taxon>Diplogasteromorpha</taxon>
        <taxon>Diplogasteroidea</taxon>
        <taxon>Neodiplogasteridae</taxon>
        <taxon>Pristionchus</taxon>
    </lineage>
</organism>
<dbReference type="PANTHER" id="PTHR11690:SF153">
    <property type="entry name" value="AMILORIDE-SENSITIVE SODIUM CHANNEL"/>
    <property type="match status" value="1"/>
</dbReference>
<dbReference type="Pfam" id="PF00858">
    <property type="entry name" value="ASC"/>
    <property type="match status" value="1"/>
</dbReference>
<feature type="transmembrane region" description="Helical" evidence="15">
    <location>
        <begin position="134"/>
        <end position="155"/>
    </location>
</feature>
<reference evidence="17" key="1">
    <citation type="journal article" date="2008" name="Nat. Genet.">
        <title>The Pristionchus pacificus genome provides a unique perspective on nematode lifestyle and parasitism.</title>
        <authorList>
            <person name="Dieterich C."/>
            <person name="Clifton S.W."/>
            <person name="Schuster L.N."/>
            <person name="Chinwalla A."/>
            <person name="Delehaunty K."/>
            <person name="Dinkelacker I."/>
            <person name="Fulton L."/>
            <person name="Fulton R."/>
            <person name="Godfrey J."/>
            <person name="Minx P."/>
            <person name="Mitreva M."/>
            <person name="Roeseler W."/>
            <person name="Tian H."/>
            <person name="Witte H."/>
            <person name="Yang S.P."/>
            <person name="Wilson R.K."/>
            <person name="Sommer R.J."/>
        </authorList>
    </citation>
    <scope>NUCLEOTIDE SEQUENCE [LARGE SCALE GENOMIC DNA]</scope>
    <source>
        <strain evidence="17">PS312</strain>
    </source>
</reference>
<keyword evidence="7" id="KW-0915">Sodium</keyword>
<evidence type="ECO:0000256" key="10">
    <source>
        <dbReference type="ARBA" id="ARBA00023180"/>
    </source>
</evidence>
<evidence type="ECO:0000256" key="5">
    <source>
        <dbReference type="ARBA" id="ARBA00022692"/>
    </source>
</evidence>
<evidence type="ECO:0000256" key="13">
    <source>
        <dbReference type="RuleBase" id="RU000679"/>
    </source>
</evidence>
<accession>A0A8R1Z2L8</accession>
<keyword evidence="6 15" id="KW-1133">Transmembrane helix</keyword>
<name>A0A2A6CCE7_PRIPA</name>
<accession>A0A2A6CCE7</accession>
<dbReference type="PRINTS" id="PR01078">
    <property type="entry name" value="AMINACHANNEL"/>
</dbReference>
<evidence type="ECO:0000256" key="4">
    <source>
        <dbReference type="ARBA" id="ARBA00022461"/>
    </source>
</evidence>
<dbReference type="FunFam" id="1.10.287.770:FF:000001">
    <property type="entry name" value="Acid-sensing ion channel subunit 1"/>
    <property type="match status" value="1"/>
</dbReference>
<dbReference type="PROSITE" id="PS01206">
    <property type="entry name" value="ASC"/>
    <property type="match status" value="1"/>
</dbReference>
<dbReference type="InterPro" id="IPR020903">
    <property type="entry name" value="ENaC_CS"/>
</dbReference>
<dbReference type="PANTHER" id="PTHR11690">
    <property type="entry name" value="AMILORIDE-SENSITIVE SODIUM CHANNEL-RELATED"/>
    <property type="match status" value="1"/>
</dbReference>
<evidence type="ECO:0000256" key="2">
    <source>
        <dbReference type="ARBA" id="ARBA00007193"/>
    </source>
</evidence>
<keyword evidence="10" id="KW-0325">Glycoprotein</keyword>
<evidence type="ECO:0000256" key="12">
    <source>
        <dbReference type="ARBA" id="ARBA00023303"/>
    </source>
</evidence>
<evidence type="ECO:0000256" key="14">
    <source>
        <dbReference type="SAM" id="MobiDB-lite"/>
    </source>
</evidence>
<dbReference type="OrthoDB" id="5874059at2759"/>
<dbReference type="Gene3D" id="2.60.470.10">
    <property type="entry name" value="Acid-sensing ion channels like domains"/>
    <property type="match status" value="1"/>
</dbReference>
<feature type="transmembrane region" description="Helical" evidence="15">
    <location>
        <begin position="527"/>
        <end position="551"/>
    </location>
</feature>
<evidence type="ECO:0000256" key="11">
    <source>
        <dbReference type="ARBA" id="ARBA00023201"/>
    </source>
</evidence>
<evidence type="ECO:0000313" key="16">
    <source>
        <dbReference type="EnsemblMetazoa" id="PPA39404.1"/>
    </source>
</evidence>
<evidence type="ECO:0000256" key="3">
    <source>
        <dbReference type="ARBA" id="ARBA00022448"/>
    </source>
</evidence>
<proteinExistence type="inferred from homology"/>
<evidence type="ECO:0000313" key="17">
    <source>
        <dbReference type="Proteomes" id="UP000005239"/>
    </source>
</evidence>